<evidence type="ECO:0000313" key="3">
    <source>
        <dbReference type="Proteomes" id="UP000000593"/>
    </source>
</evidence>
<keyword evidence="1" id="KW-0812">Transmembrane</keyword>
<dbReference type="eggNOG" id="COG2733">
    <property type="taxonomic scope" value="Bacteria"/>
</dbReference>
<dbReference type="Proteomes" id="UP000000593">
    <property type="component" value="Chromosome 1"/>
</dbReference>
<proteinExistence type="predicted"/>
<sequence>MAAFIANKIINKTDNQVTSQHYTAGLFPDDKHDISHTILLESRGFLLTSHPEDFMSNKSLITNIISLLILLIGYLTNQQIVMFCGLFAFSGALTNWLAIHMLFEKVPGLYGSGVIPARFEDFKLGIKTLMMEQFFTKENVDRFLSNEMASPAQLDLKPVIDKVDLSPTFDSLIEVIMSSSFGGMLVMMGGEEALQPLKQPFIEKMQDAISDISQQDAFKQALKDQIEQPAMFDEIRSTIEDIIDQRLNELTPQLVKEMIKKMIAAHLGWLVIWGGVFGGIIGIISALIAA</sequence>
<protein>
    <recommendedName>
        <fullName evidence="4">DUF445 domain-containing protein</fullName>
    </recommendedName>
</protein>
<feature type="transmembrane region" description="Helical" evidence="1">
    <location>
        <begin position="60"/>
        <end position="76"/>
    </location>
</feature>
<dbReference type="KEGG" id="ppr:PBPRA1478"/>
<evidence type="ECO:0008006" key="4">
    <source>
        <dbReference type="Google" id="ProtNLM"/>
    </source>
</evidence>
<evidence type="ECO:0000313" key="2">
    <source>
        <dbReference type="EMBL" id="CAG19889.1"/>
    </source>
</evidence>
<evidence type="ECO:0000256" key="1">
    <source>
        <dbReference type="SAM" id="Phobius"/>
    </source>
</evidence>
<dbReference type="EMBL" id="CR378667">
    <property type="protein sequence ID" value="CAG19889.1"/>
    <property type="molecule type" value="Genomic_DNA"/>
</dbReference>
<reference evidence="3" key="1">
    <citation type="journal article" date="2005" name="Science">
        <title>Life at depth: Photobacterium profundum genome sequence and expression analysis.</title>
        <authorList>
            <person name="Vezzi A."/>
            <person name="Campanaro S."/>
            <person name="D'Angelo M."/>
            <person name="Simonato F."/>
            <person name="Vitulo N."/>
            <person name="Lauro F.M."/>
            <person name="Cestaro A."/>
            <person name="Malacrida G."/>
            <person name="Simionati B."/>
            <person name="Cannata N."/>
            <person name="Romualdi C."/>
            <person name="Bartlett D.H."/>
            <person name="Valle G."/>
        </authorList>
    </citation>
    <scope>NUCLEOTIDE SEQUENCE [LARGE SCALE GENOMIC DNA]</scope>
    <source>
        <strain evidence="3">ATCC BAA-1253 / SS9</strain>
    </source>
</reference>
<dbReference type="PANTHER" id="PTHR38568:SF1">
    <property type="entry name" value="DUF445 DOMAIN-CONTAINING PROTEIN"/>
    <property type="match status" value="1"/>
</dbReference>
<keyword evidence="3" id="KW-1185">Reference proteome</keyword>
<feature type="transmembrane region" description="Helical" evidence="1">
    <location>
        <begin position="267"/>
        <end position="289"/>
    </location>
</feature>
<keyword evidence="1" id="KW-0472">Membrane</keyword>
<dbReference type="PANTHER" id="PTHR38568">
    <property type="entry name" value="DUF445 DOMAIN-CONTAINING PROTEIN-RELATED"/>
    <property type="match status" value="1"/>
</dbReference>
<accession>Q6LS37</accession>
<gene>
    <name evidence="2" type="primary">SO2794</name>
    <name evidence="2" type="ordered locus">PBPRA1478</name>
</gene>
<keyword evidence="1" id="KW-1133">Transmembrane helix</keyword>
<dbReference type="HOGENOM" id="CLU_077507_0_0_6"/>
<dbReference type="AlphaFoldDB" id="Q6LS37"/>
<name>Q6LS37_PHOPR</name>
<dbReference type="STRING" id="298386.PBPRA1478"/>
<organism evidence="2 3">
    <name type="scientific">Photobacterium profundum (strain SS9)</name>
    <dbReference type="NCBI Taxonomy" id="298386"/>
    <lineage>
        <taxon>Bacteria</taxon>
        <taxon>Pseudomonadati</taxon>
        <taxon>Pseudomonadota</taxon>
        <taxon>Gammaproteobacteria</taxon>
        <taxon>Vibrionales</taxon>
        <taxon>Vibrionaceae</taxon>
        <taxon>Photobacterium</taxon>
    </lineage>
</organism>
<feature type="transmembrane region" description="Helical" evidence="1">
    <location>
        <begin position="83"/>
        <end position="103"/>
    </location>
</feature>